<sequence length="472" mass="52446">MDDLPEAMHAEIVKRLTCPNDLKSLSLVSKRLYAIEGELRNSICIGCGVFPVTVALIRLCSRYPNLCKVEFNYSGWTSNHGMQLDKHGLQVFSSCCASLTDLTLSFCTNVDDSGLRLLACFKKMMSLRLNTLPAITSSGLLQVAVGCKNLSCLHLIGCNKVGGAMWLEYLGRFGSLKELVLNRCEKISQFDLLKFGAGWMKLQKFEFQIKGCLCVSDPCDPSCVEHCQYRYDFSCESLEDLTLARVLTEKEIGLRCLLRKCKALKNLCLYYVHGLQDNDMVTLSNNCTNLTSISLRLIPQHTEGYIFRTSLTDDTLKALALRCRKLQSFELILCGCDERWPEIGFTQEGLVMLIQSCPIRNLVLSGAHIFDDEGMKAISSAQFLESLELMHCINVTNAGMRLLAHCPCLINLTLRHCHRFSDAGVTEVARARKLETLVIEGCSQVPPEAARGAATSVHYKEDGPGLVGLGRV</sequence>
<dbReference type="AlphaFoldDB" id="A0A921Q896"/>
<dbReference type="Pfam" id="PF13516">
    <property type="entry name" value="LRR_6"/>
    <property type="match status" value="1"/>
</dbReference>
<proteinExistence type="predicted"/>
<dbReference type="Pfam" id="PF25372">
    <property type="entry name" value="DUF7885"/>
    <property type="match status" value="1"/>
</dbReference>
<gene>
    <name evidence="2" type="ORF">BDA96_09G046000</name>
</gene>
<dbReference type="PANTHER" id="PTHR13318">
    <property type="entry name" value="PARTNER OF PAIRED, ISOFORM B-RELATED"/>
    <property type="match status" value="1"/>
</dbReference>
<evidence type="ECO:0000313" key="2">
    <source>
        <dbReference type="EMBL" id="KAG0516953.1"/>
    </source>
</evidence>
<evidence type="ECO:0000259" key="1">
    <source>
        <dbReference type="Pfam" id="PF25372"/>
    </source>
</evidence>
<dbReference type="SMART" id="SM00367">
    <property type="entry name" value="LRR_CC"/>
    <property type="match status" value="5"/>
</dbReference>
<reference evidence="2" key="1">
    <citation type="journal article" date="2019" name="BMC Genomics">
        <title>A new reference genome for Sorghum bicolor reveals high levels of sequence similarity between sweet and grain genotypes: implications for the genetics of sugar metabolism.</title>
        <authorList>
            <person name="Cooper E.A."/>
            <person name="Brenton Z.W."/>
            <person name="Flinn B.S."/>
            <person name="Jenkins J."/>
            <person name="Shu S."/>
            <person name="Flowers D."/>
            <person name="Luo F."/>
            <person name="Wang Y."/>
            <person name="Xia P."/>
            <person name="Barry K."/>
            <person name="Daum C."/>
            <person name="Lipzen A."/>
            <person name="Yoshinaga Y."/>
            <person name="Schmutz J."/>
            <person name="Saski C."/>
            <person name="Vermerris W."/>
            <person name="Kresovich S."/>
        </authorList>
    </citation>
    <scope>NUCLEOTIDE SEQUENCE</scope>
</reference>
<feature type="domain" description="F-box/LRR-repeat protein 15-like leucin rich repeat" evidence="1">
    <location>
        <begin position="235"/>
        <end position="444"/>
    </location>
</feature>
<dbReference type="KEGG" id="sbi:8069492"/>
<protein>
    <recommendedName>
        <fullName evidence="1">F-box/LRR-repeat protein 15-like leucin rich repeat domain-containing protein</fullName>
    </recommendedName>
</protein>
<dbReference type="InterPro" id="IPR006553">
    <property type="entry name" value="Leu-rich_rpt_Cys-con_subtyp"/>
</dbReference>
<accession>A0A921Q896</accession>
<dbReference type="Gramene" id="EES17707">
    <property type="protein sequence ID" value="EES17707"/>
    <property type="gene ID" value="SORBI_3009G043400"/>
</dbReference>
<dbReference type="PANTHER" id="PTHR13318:SF216">
    <property type="entry name" value="F-BOX DOMAIN CONTAINING PROTEIN"/>
    <property type="match status" value="1"/>
</dbReference>
<evidence type="ECO:0000313" key="3">
    <source>
        <dbReference type="Proteomes" id="UP000807115"/>
    </source>
</evidence>
<dbReference type="OMA" id="SIRYERY"/>
<dbReference type="InterPro" id="IPR032675">
    <property type="entry name" value="LRR_dom_sf"/>
</dbReference>
<organism evidence="2 3">
    <name type="scientific">Sorghum bicolor</name>
    <name type="common">Sorghum</name>
    <name type="synonym">Sorghum vulgare</name>
    <dbReference type="NCBI Taxonomy" id="4558"/>
    <lineage>
        <taxon>Eukaryota</taxon>
        <taxon>Viridiplantae</taxon>
        <taxon>Streptophyta</taxon>
        <taxon>Embryophyta</taxon>
        <taxon>Tracheophyta</taxon>
        <taxon>Spermatophyta</taxon>
        <taxon>Magnoliopsida</taxon>
        <taxon>Liliopsida</taxon>
        <taxon>Poales</taxon>
        <taxon>Poaceae</taxon>
        <taxon>PACMAD clade</taxon>
        <taxon>Panicoideae</taxon>
        <taxon>Andropogonodae</taxon>
        <taxon>Andropogoneae</taxon>
        <taxon>Sorghinae</taxon>
        <taxon>Sorghum</taxon>
    </lineage>
</organism>
<dbReference type="Gene3D" id="3.80.10.10">
    <property type="entry name" value="Ribonuclease Inhibitor"/>
    <property type="match status" value="2"/>
</dbReference>
<comment type="caution">
    <text evidence="2">The sequence shown here is derived from an EMBL/GenBank/DDBJ whole genome shotgun (WGS) entry which is preliminary data.</text>
</comment>
<dbReference type="Proteomes" id="UP000807115">
    <property type="component" value="Chromosome 9"/>
</dbReference>
<dbReference type="EMBL" id="CM027688">
    <property type="protein sequence ID" value="KAG0516953.1"/>
    <property type="molecule type" value="Genomic_DNA"/>
</dbReference>
<dbReference type="OrthoDB" id="595131at2759"/>
<dbReference type="InterPro" id="IPR057207">
    <property type="entry name" value="FBXL15_LRR"/>
</dbReference>
<name>A0A921Q896_SORBI</name>
<dbReference type="SUPFAM" id="SSF52047">
    <property type="entry name" value="RNI-like"/>
    <property type="match status" value="2"/>
</dbReference>
<dbReference type="InterPro" id="IPR001611">
    <property type="entry name" value="Leu-rich_rpt"/>
</dbReference>
<reference evidence="2" key="2">
    <citation type="submission" date="2020-10" db="EMBL/GenBank/DDBJ databases">
        <authorList>
            <person name="Cooper E.A."/>
            <person name="Brenton Z.W."/>
            <person name="Flinn B.S."/>
            <person name="Jenkins J."/>
            <person name="Shu S."/>
            <person name="Flowers D."/>
            <person name="Luo F."/>
            <person name="Wang Y."/>
            <person name="Xia P."/>
            <person name="Barry K."/>
            <person name="Daum C."/>
            <person name="Lipzen A."/>
            <person name="Yoshinaga Y."/>
            <person name="Schmutz J."/>
            <person name="Saski C."/>
            <person name="Vermerris W."/>
            <person name="Kresovich S."/>
        </authorList>
    </citation>
    <scope>NUCLEOTIDE SEQUENCE</scope>
</reference>